<protein>
    <submittedName>
        <fullName evidence="7">Protein kinase</fullName>
    </submittedName>
</protein>
<name>A0A5B9E2D5_9GAMM</name>
<dbReference type="InterPro" id="IPR000719">
    <property type="entry name" value="Prot_kinase_dom"/>
</dbReference>
<dbReference type="Pfam" id="PF00069">
    <property type="entry name" value="Pkinase"/>
    <property type="match status" value="1"/>
</dbReference>
<dbReference type="AlphaFoldDB" id="A0A5B9E2D5"/>
<keyword evidence="4" id="KW-0067">ATP-binding</keyword>
<dbReference type="InterPro" id="IPR050339">
    <property type="entry name" value="CC_SR_Kinase"/>
</dbReference>
<keyword evidence="2" id="KW-0547">Nucleotide-binding</keyword>
<evidence type="ECO:0000256" key="5">
    <source>
        <dbReference type="ARBA" id="ARBA00037982"/>
    </source>
</evidence>
<dbReference type="InterPro" id="IPR011009">
    <property type="entry name" value="Kinase-like_dom_sf"/>
</dbReference>
<evidence type="ECO:0000259" key="6">
    <source>
        <dbReference type="PROSITE" id="PS50011"/>
    </source>
</evidence>
<evidence type="ECO:0000313" key="7">
    <source>
        <dbReference type="EMBL" id="QEE25135.1"/>
    </source>
</evidence>
<evidence type="ECO:0000256" key="4">
    <source>
        <dbReference type="ARBA" id="ARBA00022840"/>
    </source>
</evidence>
<comment type="similarity">
    <text evidence="5">Belongs to the protein kinase superfamily. Ser/Thr protein kinase family. GCN2 subfamily.</text>
</comment>
<dbReference type="KEGG" id="rgl:CS053_11995"/>
<sequence length="566" mass="63380">MTETQSPWVNDKTWNSRWEKLGELDGGGQGEAYRARRRSDGKIGFLKIIKSKSVAERRARFFREATAYDSFGVEGIPRLIESNAHRHADNSVAPFIVTEFIEGTTLRSWRESQASVSIETAVTITSRLLDILQACHAQGCVHRDVKPDNIILEGDASARVWLLDFGISYHDLADIDFQTEHWQEVGNRFLRLPELSAGSLSKQDPRSDICFAAGILFYLLTGDHPDVLEDSEGRLPHQRTAAMAMLQHAASPRLARLLALFDEAFATRMVNRFATVQAMRERMDRMMQDQPPGSSADEDLAALREVLDTSANRRLTATITKLSDALTRVQKVFNQVQQSIGGNLSISQTGWVVTGESSQNTLFWTRQGSTDRILSVTYEFVPAGEELLLRMSGQTVYRTDLAEPDYGDDFQNAVQTWLAARLRAVLTAPNALPPEADIFREIKPFGSLEAAAVEAGRRNRSILAFVYDPMQPERGKLRWALDYFLQNRRTRDVMNVAFVTALVPLAAIAAVSDVLKQQSMEESRWVVLDQRLCPQEQQVIYANPQEAERIVGELAERYAAGSGPSV</sequence>
<dbReference type="GO" id="GO:0004672">
    <property type="term" value="F:protein kinase activity"/>
    <property type="evidence" value="ECO:0007669"/>
    <property type="project" value="InterPro"/>
</dbReference>
<keyword evidence="3 7" id="KW-0418">Kinase</keyword>
<keyword evidence="1" id="KW-0808">Transferase</keyword>
<evidence type="ECO:0000313" key="8">
    <source>
        <dbReference type="Proteomes" id="UP000321807"/>
    </source>
</evidence>
<dbReference type="Proteomes" id="UP000321807">
    <property type="component" value="Chromosome"/>
</dbReference>
<evidence type="ECO:0000256" key="1">
    <source>
        <dbReference type="ARBA" id="ARBA00022679"/>
    </source>
</evidence>
<accession>A0A5B9E2D5</accession>
<dbReference type="PROSITE" id="PS50011">
    <property type="entry name" value="PROTEIN_KINASE_DOM"/>
    <property type="match status" value="1"/>
</dbReference>
<organism evidence="7 8">
    <name type="scientific">Rhodanobacter glycinis</name>
    <dbReference type="NCBI Taxonomy" id="582702"/>
    <lineage>
        <taxon>Bacteria</taxon>
        <taxon>Pseudomonadati</taxon>
        <taxon>Pseudomonadota</taxon>
        <taxon>Gammaproteobacteria</taxon>
        <taxon>Lysobacterales</taxon>
        <taxon>Rhodanobacteraceae</taxon>
        <taxon>Rhodanobacter</taxon>
    </lineage>
</organism>
<reference evidence="7 8" key="1">
    <citation type="submission" date="2019-08" db="EMBL/GenBank/DDBJ databases">
        <title>Complete genome sequence of Rhodanobacter glycinis strain T01E-68 isolated from tomato root.</title>
        <authorList>
            <person name="Weon H.-Y."/>
            <person name="Lee S.A."/>
        </authorList>
    </citation>
    <scope>NUCLEOTIDE SEQUENCE [LARGE SCALE GENOMIC DNA]</scope>
    <source>
        <strain evidence="7 8">T01E-68</strain>
    </source>
</reference>
<feature type="domain" description="Protein kinase" evidence="6">
    <location>
        <begin position="18"/>
        <end position="307"/>
    </location>
</feature>
<dbReference type="PROSITE" id="PS00108">
    <property type="entry name" value="PROTEIN_KINASE_ST"/>
    <property type="match status" value="1"/>
</dbReference>
<proteinExistence type="inferred from homology"/>
<dbReference type="RefSeq" id="WP_147627595.1">
    <property type="nucleotide sequence ID" value="NZ_CP042807.1"/>
</dbReference>
<dbReference type="InterPro" id="IPR008271">
    <property type="entry name" value="Ser/Thr_kinase_AS"/>
</dbReference>
<dbReference type="PANTHER" id="PTHR11042">
    <property type="entry name" value="EUKARYOTIC TRANSLATION INITIATION FACTOR 2-ALPHA KINASE EIF2-ALPHA KINASE -RELATED"/>
    <property type="match status" value="1"/>
</dbReference>
<dbReference type="Gene3D" id="1.10.510.10">
    <property type="entry name" value="Transferase(Phosphotransferase) domain 1"/>
    <property type="match status" value="1"/>
</dbReference>
<evidence type="ECO:0000256" key="3">
    <source>
        <dbReference type="ARBA" id="ARBA00022777"/>
    </source>
</evidence>
<dbReference type="GO" id="GO:0005737">
    <property type="term" value="C:cytoplasm"/>
    <property type="evidence" value="ECO:0007669"/>
    <property type="project" value="TreeGrafter"/>
</dbReference>
<dbReference type="SMART" id="SM00220">
    <property type="entry name" value="S_TKc"/>
    <property type="match status" value="1"/>
</dbReference>
<evidence type="ECO:0000256" key="2">
    <source>
        <dbReference type="ARBA" id="ARBA00022741"/>
    </source>
</evidence>
<dbReference type="EMBL" id="CP042807">
    <property type="protein sequence ID" value="QEE25135.1"/>
    <property type="molecule type" value="Genomic_DNA"/>
</dbReference>
<gene>
    <name evidence="7" type="ORF">CS053_11995</name>
</gene>
<dbReference type="SUPFAM" id="SSF56112">
    <property type="entry name" value="Protein kinase-like (PK-like)"/>
    <property type="match status" value="1"/>
</dbReference>
<dbReference type="GO" id="GO:0005524">
    <property type="term" value="F:ATP binding"/>
    <property type="evidence" value="ECO:0007669"/>
    <property type="project" value="UniProtKB-KW"/>
</dbReference>